<dbReference type="InterPro" id="IPR036138">
    <property type="entry name" value="PBP_dimer_sf"/>
</dbReference>
<dbReference type="OrthoDB" id="9804124at2"/>
<gene>
    <name evidence="7" type="ORF">A6M21_02500</name>
</gene>
<keyword evidence="5" id="KW-1133">Transmembrane helix</keyword>
<evidence type="ECO:0000313" key="7">
    <source>
        <dbReference type="EMBL" id="OAT86708.1"/>
    </source>
</evidence>
<dbReference type="CDD" id="cd06577">
    <property type="entry name" value="PASTA_pknB"/>
    <property type="match status" value="1"/>
</dbReference>
<dbReference type="InterPro" id="IPR005311">
    <property type="entry name" value="PBP_dimer"/>
</dbReference>
<comment type="caution">
    <text evidence="7">The sequence shown here is derived from an EMBL/GenBank/DDBJ whole genome shotgun (WGS) entry which is preliminary data.</text>
</comment>
<dbReference type="Proteomes" id="UP000078532">
    <property type="component" value="Unassembled WGS sequence"/>
</dbReference>
<dbReference type="GO" id="GO:0005886">
    <property type="term" value="C:plasma membrane"/>
    <property type="evidence" value="ECO:0007669"/>
    <property type="project" value="TreeGrafter"/>
</dbReference>
<dbReference type="AlphaFoldDB" id="A0A1B7LJG3"/>
<comment type="subcellular location">
    <subcellularLocation>
        <location evidence="1">Membrane</location>
    </subcellularLocation>
</comment>
<dbReference type="EMBL" id="LYVF01000009">
    <property type="protein sequence ID" value="OAT86708.1"/>
    <property type="molecule type" value="Genomic_DNA"/>
</dbReference>
<dbReference type="Pfam" id="PF03717">
    <property type="entry name" value="PBP_dimer"/>
    <property type="match status" value="1"/>
</dbReference>
<dbReference type="SUPFAM" id="SSF56519">
    <property type="entry name" value="Penicillin binding protein dimerisation domain"/>
    <property type="match status" value="1"/>
</dbReference>
<dbReference type="Gene3D" id="3.30.10.20">
    <property type="match status" value="2"/>
</dbReference>
<evidence type="ECO:0000256" key="3">
    <source>
        <dbReference type="ARBA" id="ARBA00023136"/>
    </source>
</evidence>
<dbReference type="CDD" id="cd06575">
    <property type="entry name" value="PASTA_Pbp2x-like_2"/>
    <property type="match status" value="1"/>
</dbReference>
<accession>A0A1B7LJG3</accession>
<evidence type="ECO:0000256" key="4">
    <source>
        <dbReference type="SAM" id="MobiDB-lite"/>
    </source>
</evidence>
<dbReference type="SUPFAM" id="SSF56601">
    <property type="entry name" value="beta-lactamase/transpeptidase-like"/>
    <property type="match status" value="1"/>
</dbReference>
<evidence type="ECO:0000256" key="2">
    <source>
        <dbReference type="ARBA" id="ARBA00007171"/>
    </source>
</evidence>
<evidence type="ECO:0000256" key="5">
    <source>
        <dbReference type="SAM" id="Phobius"/>
    </source>
</evidence>
<keyword evidence="3 5" id="KW-0472">Membrane</keyword>
<dbReference type="GO" id="GO:0008658">
    <property type="term" value="F:penicillin binding"/>
    <property type="evidence" value="ECO:0007669"/>
    <property type="project" value="InterPro"/>
</dbReference>
<dbReference type="Gene3D" id="3.90.1310.10">
    <property type="entry name" value="Penicillin-binding protein 2a (Domain 2)"/>
    <property type="match status" value="1"/>
</dbReference>
<dbReference type="InterPro" id="IPR050515">
    <property type="entry name" value="Beta-lactam/transpept"/>
</dbReference>
<feature type="domain" description="PASTA" evidence="6">
    <location>
        <begin position="640"/>
        <end position="699"/>
    </location>
</feature>
<comment type="similarity">
    <text evidence="2">Belongs to the transpeptidase family.</text>
</comment>
<feature type="domain" description="PASTA" evidence="6">
    <location>
        <begin position="579"/>
        <end position="639"/>
    </location>
</feature>
<organism evidence="7 8">
    <name type="scientific">Desulfotomaculum copahuensis</name>
    <dbReference type="NCBI Taxonomy" id="1838280"/>
    <lineage>
        <taxon>Bacteria</taxon>
        <taxon>Bacillati</taxon>
        <taxon>Bacillota</taxon>
        <taxon>Clostridia</taxon>
        <taxon>Eubacteriales</taxon>
        <taxon>Desulfotomaculaceae</taxon>
        <taxon>Desulfotomaculum</taxon>
    </lineage>
</organism>
<dbReference type="RefSeq" id="WP_066666025.1">
    <property type="nucleotide sequence ID" value="NZ_LYVF01000009.1"/>
</dbReference>
<dbReference type="PANTHER" id="PTHR30627">
    <property type="entry name" value="PEPTIDOGLYCAN D,D-TRANSPEPTIDASE"/>
    <property type="match status" value="1"/>
</dbReference>
<keyword evidence="5" id="KW-0812">Transmembrane</keyword>
<feature type="region of interest" description="Disordered" evidence="4">
    <location>
        <begin position="680"/>
        <end position="703"/>
    </location>
</feature>
<protein>
    <submittedName>
        <fullName evidence="7">Stage V sporulation protein D</fullName>
    </submittedName>
</protein>
<dbReference type="Gene3D" id="3.30.450.330">
    <property type="match status" value="1"/>
</dbReference>
<dbReference type="Pfam" id="PF03793">
    <property type="entry name" value="PASTA"/>
    <property type="match status" value="2"/>
</dbReference>
<dbReference type="InterPro" id="IPR005543">
    <property type="entry name" value="PASTA_dom"/>
</dbReference>
<evidence type="ECO:0000256" key="1">
    <source>
        <dbReference type="ARBA" id="ARBA00004370"/>
    </source>
</evidence>
<reference evidence="7 8" key="1">
    <citation type="submission" date="2016-04" db="EMBL/GenBank/DDBJ databases">
        <authorList>
            <person name="Evans L.H."/>
            <person name="Alamgir A."/>
            <person name="Owens N."/>
            <person name="Weber N.D."/>
            <person name="Virtaneva K."/>
            <person name="Barbian K."/>
            <person name="Babar A."/>
            <person name="Rosenke K."/>
        </authorList>
    </citation>
    <scope>NUCLEOTIDE SEQUENCE [LARGE SCALE GENOMIC DNA]</scope>
    <source>
        <strain evidence="7 8">LMa1</strain>
    </source>
</reference>
<dbReference type="SUPFAM" id="SSF54184">
    <property type="entry name" value="Penicillin-binding protein 2x (pbp-2x), c-terminal domain"/>
    <property type="match status" value="2"/>
</dbReference>
<dbReference type="Pfam" id="PF00905">
    <property type="entry name" value="Transpeptidase"/>
    <property type="match status" value="1"/>
</dbReference>
<dbReference type="InterPro" id="IPR012338">
    <property type="entry name" value="Beta-lactam/transpept-like"/>
</dbReference>
<evidence type="ECO:0000313" key="8">
    <source>
        <dbReference type="Proteomes" id="UP000078532"/>
    </source>
</evidence>
<dbReference type="PANTHER" id="PTHR30627:SF1">
    <property type="entry name" value="PEPTIDOGLYCAN D,D-TRANSPEPTIDASE FTSI"/>
    <property type="match status" value="1"/>
</dbReference>
<sequence length="703" mass="75165">MSERINLIPRRVTIVMLAGTVIFALLILRLFWVQLVWGGELRREAEQVQTREITLQPERGNIYDRNHNLLVTSVPCYSVYANPELFKHPDAAADKIAPLLGLKRDEVYKKLSGKEPFAWLKYGVDFATEEKLRHLNISGLGFVETSKRAYKQGSLAANVLGFAGNDNQGLYGLEKSYDRELSGAPGRLVMQVDADGRQIPQTDALIYPSRPGDQLTLTIDQTIQFFVERELDRIVATYKPARAVILVMDPQTGEVLAMGSRPTFDPSHWQDYPSRVWGQNPATYYTYEPGSTFKIIVTAAGLEEGVVHPGDWFDDPGYAVVQGRRIYDAERNNLGSVSFARGVEDSLNAVFAQVGLRLGRDRLYKYIQGFGFGSPTNIDLPGEEPGIVIPEKNASPLNVATMSIGQSIAVTPVQLLTAICAVANGGQLLQPHLVKEIANGTGKVIKDVRPQLVRRVISAETASQETGLLEKVVTKGTGQKALVPGYTVAGKTGTAQVPGPGGYQAGKYVSSFAGFAPAVNPRVAVLVMVAEPQGQYYGGDVAAPAFSAVVRDTLRYFGVPEEAGQEQPDGASGGTVAAGGNNVAVPNLIGLPVDDARWLLGERGLNCWTPGNKGVVSGQQPAAGRNVNPGAVVSLQVTSASGQITIPDLTGLTMKKAGAVLGDLGLNIKLSGSGVAVKQEPSPGAHVSRGSTVTVEFQPPPGG</sequence>
<name>A0A1B7LJG3_9FIRM</name>
<dbReference type="InterPro" id="IPR001460">
    <property type="entry name" value="PCN-bd_Tpept"/>
</dbReference>
<evidence type="ECO:0000259" key="6">
    <source>
        <dbReference type="PROSITE" id="PS51178"/>
    </source>
</evidence>
<dbReference type="Gene3D" id="3.40.710.10">
    <property type="entry name" value="DD-peptidase/beta-lactamase superfamily"/>
    <property type="match status" value="1"/>
</dbReference>
<feature type="transmembrane region" description="Helical" evidence="5">
    <location>
        <begin position="12"/>
        <end position="32"/>
    </location>
</feature>
<keyword evidence="8" id="KW-1185">Reference proteome</keyword>
<dbReference type="PROSITE" id="PS51178">
    <property type="entry name" value="PASTA"/>
    <property type="match status" value="2"/>
</dbReference>
<dbReference type="SMART" id="SM00740">
    <property type="entry name" value="PASTA"/>
    <property type="match status" value="2"/>
</dbReference>
<dbReference type="GO" id="GO:0071555">
    <property type="term" value="P:cell wall organization"/>
    <property type="evidence" value="ECO:0007669"/>
    <property type="project" value="TreeGrafter"/>
</dbReference>
<dbReference type="STRING" id="1838280.A6M21_02500"/>
<proteinExistence type="inferred from homology"/>